<dbReference type="InterPro" id="IPR043519">
    <property type="entry name" value="NT_sf"/>
</dbReference>
<dbReference type="Pfam" id="PF01842">
    <property type="entry name" value="ACT"/>
    <property type="match status" value="1"/>
</dbReference>
<dbReference type="InterPro" id="IPR002912">
    <property type="entry name" value="ACT_dom"/>
</dbReference>
<dbReference type="InterPro" id="IPR006674">
    <property type="entry name" value="HD_domain"/>
</dbReference>
<organism evidence="11 12">
    <name type="scientific">Bermanella marisrubri</name>
    <dbReference type="NCBI Taxonomy" id="207949"/>
    <lineage>
        <taxon>Bacteria</taxon>
        <taxon>Pseudomonadati</taxon>
        <taxon>Pseudomonadota</taxon>
        <taxon>Gammaproteobacteria</taxon>
        <taxon>Oceanospirillales</taxon>
        <taxon>Oceanospirillaceae</taxon>
        <taxon>Bermanella</taxon>
    </lineage>
</organism>
<keyword evidence="6 8" id="KW-0511">Multifunctional enzyme</keyword>
<dbReference type="PANTHER" id="PTHR47320">
    <property type="entry name" value="BIFUNCTIONAL URIDYLYLTRANSFERASE/URIDYLYL-REMOVING ENZYME"/>
    <property type="match status" value="1"/>
</dbReference>
<keyword evidence="3" id="KW-0677">Repeat</keyword>
<evidence type="ECO:0000259" key="9">
    <source>
        <dbReference type="PROSITE" id="PS51671"/>
    </source>
</evidence>
<dbReference type="PROSITE" id="PS51831">
    <property type="entry name" value="HD"/>
    <property type="match status" value="1"/>
</dbReference>
<comment type="cofactor">
    <cofactor evidence="8">
        <name>Mg(2+)</name>
        <dbReference type="ChEBI" id="CHEBI:18420"/>
    </cofactor>
</comment>
<dbReference type="NCBIfam" id="TIGR01693">
    <property type="entry name" value="UTase_glnD"/>
    <property type="match status" value="1"/>
</dbReference>
<comment type="catalytic activity">
    <reaction evidence="7">
        <text>guanosine 3',5'-bis(diphosphate) + H2O = GDP + diphosphate + H(+)</text>
        <dbReference type="Rhea" id="RHEA:14253"/>
        <dbReference type="ChEBI" id="CHEBI:15377"/>
        <dbReference type="ChEBI" id="CHEBI:15378"/>
        <dbReference type="ChEBI" id="CHEBI:33019"/>
        <dbReference type="ChEBI" id="CHEBI:58189"/>
        <dbReference type="ChEBI" id="CHEBI:77828"/>
        <dbReference type="EC" id="3.1.7.2"/>
    </reaction>
</comment>
<dbReference type="Gene3D" id="1.20.120.330">
    <property type="entry name" value="Nucleotidyltransferases domain 2"/>
    <property type="match status" value="1"/>
</dbReference>
<gene>
    <name evidence="8" type="primary">glnD</name>
    <name evidence="11" type="ORF">RED65_03995</name>
</gene>
<keyword evidence="2 8" id="KW-0548">Nucleotidyltransferase</keyword>
<dbReference type="SUPFAM" id="SSF55021">
    <property type="entry name" value="ACT-like"/>
    <property type="match status" value="2"/>
</dbReference>
<dbReference type="InterPro" id="IPR010043">
    <property type="entry name" value="UTase/UR"/>
</dbReference>
<dbReference type="PANTHER" id="PTHR47320:SF1">
    <property type="entry name" value="BIFUNCTIONAL URIDYLYLTRANSFERASE_URIDYLYL-REMOVING ENZYME"/>
    <property type="match status" value="1"/>
</dbReference>
<reference evidence="11 12" key="1">
    <citation type="submission" date="2006-03" db="EMBL/GenBank/DDBJ databases">
        <authorList>
            <person name="Pinhassi J."/>
            <person name="Pedros-Alio C."/>
            <person name="Ferriera S."/>
            <person name="Johnson J."/>
            <person name="Kravitz S."/>
            <person name="Halpern A."/>
            <person name="Remington K."/>
            <person name="Beeson K."/>
            <person name="Tran B."/>
            <person name="Rogers Y.-H."/>
            <person name="Friedman R."/>
            <person name="Venter J.C."/>
        </authorList>
    </citation>
    <scope>NUCLEOTIDE SEQUENCE [LARGE SCALE GENOMIC DNA]</scope>
    <source>
        <strain evidence="11 12">RED65</strain>
    </source>
</reference>
<dbReference type="PROSITE" id="PS51671">
    <property type="entry name" value="ACT"/>
    <property type="match status" value="2"/>
</dbReference>
<feature type="region of interest" description="Uridylyltransferase" evidence="8">
    <location>
        <begin position="1"/>
        <end position="344"/>
    </location>
</feature>
<dbReference type="GO" id="GO:0008773">
    <property type="term" value="F:[protein-PII] uridylyltransferase activity"/>
    <property type="evidence" value="ECO:0007669"/>
    <property type="project" value="UniProtKB-UniRule"/>
</dbReference>
<dbReference type="HAMAP" id="MF_00277">
    <property type="entry name" value="PII_uridylyl_transf"/>
    <property type="match status" value="1"/>
</dbReference>
<evidence type="ECO:0000256" key="8">
    <source>
        <dbReference type="HAMAP-Rule" id="MF_00277"/>
    </source>
</evidence>
<dbReference type="InterPro" id="IPR013546">
    <property type="entry name" value="PII_UdlTrfase/GS_AdlTrfase"/>
</dbReference>
<comment type="function">
    <text evidence="8">Modifies, by uridylylation and deuridylylation, the PII regulatory proteins (GlnB and homologs), in response to the nitrogen status of the cell that GlnD senses through the glutamine level. Under low glutamine levels, catalyzes the conversion of the PII proteins and UTP to PII-UMP and PPi, while under higher glutamine levels, GlnD hydrolyzes PII-UMP to PII and UMP (deuridylylation). Thus, controls uridylylation state and activity of the PII proteins, and plays an important role in the regulation of nitrogen metabolism.</text>
</comment>
<dbReference type="EC" id="3.1.4.-" evidence="8"/>
<dbReference type="PIRSF" id="PIRSF006288">
    <property type="entry name" value="PII_uridyltransf"/>
    <property type="match status" value="1"/>
</dbReference>
<dbReference type="EC" id="2.7.7.59" evidence="8"/>
<evidence type="ECO:0000256" key="2">
    <source>
        <dbReference type="ARBA" id="ARBA00022695"/>
    </source>
</evidence>
<dbReference type="RefSeq" id="WP_007016251.1">
    <property type="nucleotide sequence ID" value="NZ_AAQH01000009.1"/>
</dbReference>
<keyword evidence="1 8" id="KW-0808">Transferase</keyword>
<dbReference type="SUPFAM" id="SSF81301">
    <property type="entry name" value="Nucleotidyltransferase"/>
    <property type="match status" value="1"/>
</dbReference>
<evidence type="ECO:0000313" key="11">
    <source>
        <dbReference type="EMBL" id="EAT12155.1"/>
    </source>
</evidence>
<dbReference type="CDD" id="cd04899">
    <property type="entry name" value="ACT_ACR-UUR-like_2"/>
    <property type="match status" value="1"/>
</dbReference>
<comment type="catalytic activity">
    <reaction evidence="8">
        <text>[protein-PII]-uridylyl-L-tyrosine + H2O = [protein-PII]-L-tyrosine + UMP + H(+)</text>
        <dbReference type="Rhea" id="RHEA:48600"/>
        <dbReference type="Rhea" id="RHEA-COMP:12147"/>
        <dbReference type="Rhea" id="RHEA-COMP:12148"/>
        <dbReference type="ChEBI" id="CHEBI:15377"/>
        <dbReference type="ChEBI" id="CHEBI:15378"/>
        <dbReference type="ChEBI" id="CHEBI:46858"/>
        <dbReference type="ChEBI" id="CHEBI:57865"/>
        <dbReference type="ChEBI" id="CHEBI:90602"/>
    </reaction>
</comment>
<keyword evidence="4 8" id="KW-0378">Hydrolase</keyword>
<dbReference type="HOGENOM" id="CLU_012833_0_0_6"/>
<comment type="domain">
    <text evidence="8">Has four distinct domains: an N-terminal nucleotidyltransferase (NT) domain responsible for UTase activity, a central HD domain that encodes UR activity, and two C-terminal ACT domains that seem to have a role in glutamine sensing.</text>
</comment>
<keyword evidence="5 8" id="KW-0460">Magnesium</keyword>
<evidence type="ECO:0000259" key="10">
    <source>
        <dbReference type="PROSITE" id="PS51831"/>
    </source>
</evidence>
<dbReference type="GO" id="GO:0006808">
    <property type="term" value="P:regulation of nitrogen utilization"/>
    <property type="evidence" value="ECO:0007669"/>
    <property type="project" value="UniProtKB-UniRule"/>
</dbReference>
<dbReference type="SUPFAM" id="SSF81593">
    <property type="entry name" value="Nucleotidyltransferase substrate binding subunit/domain"/>
    <property type="match status" value="1"/>
</dbReference>
<comment type="caution">
    <text evidence="8">Lacks conserved residue(s) required for the propagation of feature annotation.</text>
</comment>
<dbReference type="Proteomes" id="UP000004263">
    <property type="component" value="Unassembled WGS sequence"/>
</dbReference>
<comment type="catalytic activity">
    <reaction evidence="8">
        <text>[protein-PII]-L-tyrosine + UTP = [protein-PII]-uridylyl-L-tyrosine + diphosphate</text>
        <dbReference type="Rhea" id="RHEA:13673"/>
        <dbReference type="Rhea" id="RHEA-COMP:12147"/>
        <dbReference type="Rhea" id="RHEA-COMP:12148"/>
        <dbReference type="ChEBI" id="CHEBI:33019"/>
        <dbReference type="ChEBI" id="CHEBI:46398"/>
        <dbReference type="ChEBI" id="CHEBI:46858"/>
        <dbReference type="ChEBI" id="CHEBI:90602"/>
        <dbReference type="EC" id="2.7.7.59"/>
    </reaction>
</comment>
<dbReference type="CDD" id="cd00077">
    <property type="entry name" value="HDc"/>
    <property type="match status" value="1"/>
</dbReference>
<evidence type="ECO:0000256" key="7">
    <source>
        <dbReference type="ARBA" id="ARBA00047968"/>
    </source>
</evidence>
<feature type="domain" description="ACT" evidence="9">
    <location>
        <begin position="708"/>
        <end position="790"/>
    </location>
</feature>
<dbReference type="InterPro" id="IPR045865">
    <property type="entry name" value="ACT-like_dom_sf"/>
</dbReference>
<dbReference type="SUPFAM" id="SSF109604">
    <property type="entry name" value="HD-domain/PDEase-like"/>
    <property type="match status" value="1"/>
</dbReference>
<evidence type="ECO:0000256" key="3">
    <source>
        <dbReference type="ARBA" id="ARBA00022737"/>
    </source>
</evidence>
<name>Q1N1X6_9GAMM</name>
<evidence type="ECO:0000256" key="4">
    <source>
        <dbReference type="ARBA" id="ARBA00022801"/>
    </source>
</evidence>
<feature type="domain" description="ACT" evidence="9">
    <location>
        <begin position="817"/>
        <end position="896"/>
    </location>
</feature>
<dbReference type="STRING" id="207949.RED65_03995"/>
<evidence type="ECO:0000256" key="1">
    <source>
        <dbReference type="ARBA" id="ARBA00022679"/>
    </source>
</evidence>
<evidence type="ECO:0000256" key="6">
    <source>
        <dbReference type="ARBA" id="ARBA00023268"/>
    </source>
</evidence>
<dbReference type="InterPro" id="IPR003607">
    <property type="entry name" value="HD/PDEase_dom"/>
</dbReference>
<dbReference type="Pfam" id="PF08335">
    <property type="entry name" value="GlnD_UR_UTase"/>
    <property type="match status" value="1"/>
</dbReference>
<dbReference type="OrthoDB" id="9758038at2"/>
<dbReference type="SMART" id="SM00471">
    <property type="entry name" value="HDc"/>
    <property type="match status" value="1"/>
</dbReference>
<comment type="activity regulation">
    <text evidence="8">Uridylyltransferase (UTase) activity is inhibited by glutamine, while glutamine activates uridylyl-removing (UR) activity.</text>
</comment>
<dbReference type="CDD" id="cd05401">
    <property type="entry name" value="NT_GlnE_GlnD_like"/>
    <property type="match status" value="1"/>
</dbReference>
<comment type="similarity">
    <text evidence="8">Belongs to the GlnD family.</text>
</comment>
<dbReference type="Pfam" id="PF01966">
    <property type="entry name" value="HD"/>
    <property type="match status" value="1"/>
</dbReference>
<accession>Q1N1X6</accession>
<comment type="caution">
    <text evidence="11">The sequence shown here is derived from an EMBL/GenBank/DDBJ whole genome shotgun (WGS) entry which is preliminary data.</text>
</comment>
<dbReference type="GO" id="GO:0008081">
    <property type="term" value="F:phosphoric diester hydrolase activity"/>
    <property type="evidence" value="ECO:0007669"/>
    <property type="project" value="UniProtKB-UniRule"/>
</dbReference>
<dbReference type="CDD" id="cd04900">
    <property type="entry name" value="ACT_UUR-like_1"/>
    <property type="match status" value="1"/>
</dbReference>
<dbReference type="GO" id="GO:0008893">
    <property type="term" value="F:guanosine-3',5'-bis(diphosphate) 3'-diphosphatase activity"/>
    <property type="evidence" value="ECO:0007669"/>
    <property type="project" value="UniProtKB-EC"/>
</dbReference>
<keyword evidence="12" id="KW-1185">Reference proteome</keyword>
<evidence type="ECO:0000256" key="5">
    <source>
        <dbReference type="ARBA" id="ARBA00022842"/>
    </source>
</evidence>
<dbReference type="AlphaFoldDB" id="Q1N1X6"/>
<sequence>MVSELDLQIFDYDAFVRELDSGKPPIPLFKEAIKHAQSIMHEHFRATLDANTLVQARALFMDQLLQAAWTLYFPHDANNIALLAVGGYGRGELHPHSDIDILLLSEDESAFSEHSDAMQGFITFMWDIKLDVGHGVRTIADCQNEAEKDLTIVTNLMETRTLAGPDSLRTTMTALTGPKHIWPVGEFFLAKWQEQMERHDKHHDTDNNLEPNLKKSQGGLRDIHTVVWVLQRHFGNKELENLFSHGILTDFEYSMLLRCREFLWQLRYALHMVTGREEDQLLFDYQKEIADILGFEDQDDKLAVEAMMHQYYRYALALSELNDLLMLLFKELLIDSQLPEEIEVVNQHFQKRNGYLEIRDAKLFEDYPNAILEVFYHMAADTNLKGVRANTIRSIRDHRHDIDEAFRSDPDNIRTFMAIIRCKHNVGRELDRMLRYGVLGAYIPEFGAIIGHMEYDLFHSYTIDQHSLRAILFMRQLRHGKAKELFPLASKVIHSIPKKEILYLAALLHDVGKALPGDHEVTGAEIAEQFCIKHGLSQKDTDLVVWLVANHLVFSQNSQRIDFADPDALHHFATQMLDRRHLEHLFVFSTADIYSTNKKLWTGWRAEQMRHLFRETQRVLRRGLDTPIDKDAWVQETQQEVIERLAEYGYNEQDVHTMWNDPGDEYFLRENVDTLVWHALALFKHGDSDKPLVLIGETSDLAFEGATQIFIYMKDQPHLFAAMTAALDQLHLNIQDARIITSANNNALDTYVVLDENGDSITDPLRLEKIQSTLEEALSNPESFPNLIQRRTSRQLKQFEFEPTAFISNDPYSKRTLLEVIAPDRPGLLARMGKLFMDYNLSLETAKIMTEVERIDDIFYITDANGDPISDPEFCMELQQAVVNALSDQLELQASL</sequence>
<dbReference type="InterPro" id="IPR005105">
    <property type="entry name" value="GlnD_Uridyltrans_N"/>
</dbReference>
<protein>
    <recommendedName>
        <fullName evidence="8">Bifunctional uridylyltransferase/uridylyl-removing enzyme</fullName>
        <shortName evidence="8">UTase/UR</shortName>
    </recommendedName>
    <alternativeName>
        <fullName evidence="8">Bifunctional [protein-PII] modification enzyme</fullName>
    </alternativeName>
    <alternativeName>
        <fullName evidence="8">Bifunctional nitrogen sensor protein</fullName>
    </alternativeName>
    <domain>
        <recommendedName>
            <fullName evidence="8">[Protein-PII] uridylyltransferase</fullName>
            <shortName evidence="8">PII uridylyltransferase</shortName>
            <shortName evidence="8">UTase</shortName>
            <ecNumber evidence="8">2.7.7.59</ecNumber>
        </recommendedName>
    </domain>
    <domain>
        <recommendedName>
            <fullName evidence="8">[Protein-PII]-UMP uridylyl-removing enzyme</fullName>
            <shortName evidence="8">UR</shortName>
            <ecNumber evidence="8">3.1.4.-</ecNumber>
        </recommendedName>
    </domain>
</protein>
<evidence type="ECO:0000313" key="12">
    <source>
        <dbReference type="Proteomes" id="UP000004263"/>
    </source>
</evidence>
<proteinExistence type="inferred from homology"/>
<dbReference type="Gene3D" id="1.10.3210.10">
    <property type="entry name" value="Hypothetical protein af1432"/>
    <property type="match status" value="1"/>
</dbReference>
<dbReference type="EMBL" id="AAQH01000009">
    <property type="protein sequence ID" value="EAT12155.1"/>
    <property type="molecule type" value="Genomic_DNA"/>
</dbReference>
<feature type="domain" description="HD" evidence="10">
    <location>
        <begin position="463"/>
        <end position="585"/>
    </location>
</feature>
<dbReference type="Pfam" id="PF03445">
    <property type="entry name" value="DUF294"/>
    <property type="match status" value="1"/>
</dbReference>